<keyword evidence="3" id="KW-1185">Reference proteome</keyword>
<dbReference type="Pfam" id="PF13524">
    <property type="entry name" value="Glyco_trans_1_2"/>
    <property type="match status" value="1"/>
</dbReference>
<comment type="caution">
    <text evidence="2">The sequence shown here is derived from an EMBL/GenBank/DDBJ whole genome shotgun (WGS) entry which is preliminary data.</text>
</comment>
<dbReference type="GO" id="GO:0016757">
    <property type="term" value="F:glycosyltransferase activity"/>
    <property type="evidence" value="ECO:0007669"/>
    <property type="project" value="UniProtKB-KW"/>
</dbReference>
<proteinExistence type="predicted"/>
<evidence type="ECO:0000259" key="1">
    <source>
        <dbReference type="Pfam" id="PF13524"/>
    </source>
</evidence>
<dbReference type="RefSeq" id="WP_379015354.1">
    <property type="nucleotide sequence ID" value="NZ_JBHSDC010000029.1"/>
</dbReference>
<gene>
    <name evidence="2" type="ORF">ACFOW1_14860</name>
</gene>
<organism evidence="2 3">
    <name type="scientific">Parasediminibacterium paludis</name>
    <dbReference type="NCBI Taxonomy" id="908966"/>
    <lineage>
        <taxon>Bacteria</taxon>
        <taxon>Pseudomonadati</taxon>
        <taxon>Bacteroidota</taxon>
        <taxon>Chitinophagia</taxon>
        <taxon>Chitinophagales</taxon>
        <taxon>Chitinophagaceae</taxon>
        <taxon>Parasediminibacterium</taxon>
    </lineage>
</organism>
<dbReference type="EC" id="2.4.-.-" evidence="2"/>
<dbReference type="Proteomes" id="UP001595906">
    <property type="component" value="Unassembled WGS sequence"/>
</dbReference>
<sequence>MKAIFVAALKNSSASGRQRLWALKACGVEVITIDKNSFEKPWLQLKIANLFKLSFLKLNNKLSKAIIKEIIINKPDLLWLEWPQEFTASNILAFKAACKDMRLVSFQDDNPWGDRFKDFWMWKYYLKITPYFDVHLVKRESDISNLKRYSKAPCYLWEGGIYSPLFRKPPHNIIIKYPIIFVGTCLDDRAKLIGYLLDNGVPIHVFGNKWHERTNLPKLYPNQFHAAVEGQSYVDVIWEATMCLGLVSHTNRDEWTMRSYEVPGCGKPLIAEKTPFHTSLFKDNSLLLFSSQEDCLEKINHFLDNQYDACKLGSLLHQSFLNDKRTLDHCMKVFLETKLSF</sequence>
<dbReference type="InterPro" id="IPR055259">
    <property type="entry name" value="YkvP/CgeB_Glyco_trans-like"/>
</dbReference>
<protein>
    <submittedName>
        <fullName evidence="2">Glycosyltransferase</fullName>
        <ecNumber evidence="2">2.4.-.-</ecNumber>
    </submittedName>
</protein>
<keyword evidence="2" id="KW-0328">Glycosyltransferase</keyword>
<reference evidence="3" key="1">
    <citation type="journal article" date="2019" name="Int. J. Syst. Evol. Microbiol.">
        <title>The Global Catalogue of Microorganisms (GCM) 10K type strain sequencing project: providing services to taxonomists for standard genome sequencing and annotation.</title>
        <authorList>
            <consortium name="The Broad Institute Genomics Platform"/>
            <consortium name="The Broad Institute Genome Sequencing Center for Infectious Disease"/>
            <person name="Wu L."/>
            <person name="Ma J."/>
        </authorList>
    </citation>
    <scope>NUCLEOTIDE SEQUENCE [LARGE SCALE GENOMIC DNA]</scope>
    <source>
        <strain evidence="3">CECT 8010</strain>
    </source>
</reference>
<accession>A0ABV8Q042</accession>
<dbReference type="EMBL" id="JBHSDC010000029">
    <property type="protein sequence ID" value="MFC4233179.1"/>
    <property type="molecule type" value="Genomic_DNA"/>
</dbReference>
<evidence type="ECO:0000313" key="3">
    <source>
        <dbReference type="Proteomes" id="UP001595906"/>
    </source>
</evidence>
<feature type="domain" description="Spore protein YkvP/CgeB glycosyl transferase-like" evidence="1">
    <location>
        <begin position="199"/>
        <end position="332"/>
    </location>
</feature>
<dbReference type="SUPFAM" id="SSF53756">
    <property type="entry name" value="UDP-Glycosyltransferase/glycogen phosphorylase"/>
    <property type="match status" value="1"/>
</dbReference>
<name>A0ABV8Q042_9BACT</name>
<evidence type="ECO:0000313" key="2">
    <source>
        <dbReference type="EMBL" id="MFC4233179.1"/>
    </source>
</evidence>
<keyword evidence="2" id="KW-0808">Transferase</keyword>